<dbReference type="GO" id="GO:0005615">
    <property type="term" value="C:extracellular space"/>
    <property type="evidence" value="ECO:0007669"/>
    <property type="project" value="TreeGrafter"/>
</dbReference>
<dbReference type="Pfam" id="PF05612">
    <property type="entry name" value="Leg1"/>
    <property type="match status" value="2"/>
</dbReference>
<evidence type="ECO:0000256" key="3">
    <source>
        <dbReference type="ARBA" id="ARBA00022525"/>
    </source>
</evidence>
<dbReference type="RefSeq" id="XP_022084508.1">
    <property type="nucleotide sequence ID" value="XM_022228816.1"/>
</dbReference>
<gene>
    <name evidence="8" type="primary">LOC110975935</name>
</gene>
<evidence type="ECO:0000256" key="6">
    <source>
        <dbReference type="SAM" id="Phobius"/>
    </source>
</evidence>
<dbReference type="AlphaFoldDB" id="A0A8B7XUI3"/>
<dbReference type="InterPro" id="IPR008499">
    <property type="entry name" value="Leg1"/>
</dbReference>
<evidence type="ECO:0000256" key="1">
    <source>
        <dbReference type="ARBA" id="ARBA00004613"/>
    </source>
</evidence>
<comment type="similarity">
    <text evidence="2">Belongs to the LEG1 family.</text>
</comment>
<keyword evidence="6" id="KW-0472">Membrane</keyword>
<comment type="subcellular location">
    <subcellularLocation>
        <location evidence="1">Secreted</location>
    </subcellularLocation>
</comment>
<evidence type="ECO:0000256" key="4">
    <source>
        <dbReference type="ARBA" id="ARBA00022729"/>
    </source>
</evidence>
<keyword evidence="5" id="KW-0325">Glycoprotein</keyword>
<keyword evidence="3" id="KW-0964">Secreted</keyword>
<evidence type="ECO:0000256" key="2">
    <source>
        <dbReference type="ARBA" id="ARBA00009122"/>
    </source>
</evidence>
<dbReference type="PANTHER" id="PTHR18820">
    <property type="entry name" value="LEG1"/>
    <property type="match status" value="1"/>
</dbReference>
<sequence>MDGICLLISHGPTDTVVITNTMASVPALSVSTVVLLFPVFASLAFFTVATDGEVDNLKDGAHQRYVPVEEYIPHWVEAPSSLADYPLRSNRTVVDPWVYTDRLGLYKILLRATSGDPTLGRANNTANILWGLPVQHGWQFKSGRLMDFPNGTRCSHTRRGSSWNCISPFSWWASMNYYLSVLPFLGAVKAGLFSDWPHEIEILASLHHPQDYCTSLESCTTRFSSVVDDWEDFFDILKYRSSWSDPHFQSITGRDGDSFPPVPFPTLSPREQDIIAQLWVAHTNSLETALPLFSASLLPLMSEPEQKFGLSWANLISYIAAVDFVTDLNTTVGFQLKCLPQRVLHQGDRPPKIPDFSWNVNKALLILETAQDIDRSTGDALKHAWQALMCSPASQARGRYMMANPTLLATLWNIVTLLWLYITECL</sequence>
<evidence type="ECO:0000313" key="7">
    <source>
        <dbReference type="Proteomes" id="UP000694845"/>
    </source>
</evidence>
<dbReference type="GeneID" id="110975935"/>
<dbReference type="OMA" id="WHYPERL"/>
<keyword evidence="7" id="KW-1185">Reference proteome</keyword>
<evidence type="ECO:0000256" key="5">
    <source>
        <dbReference type="ARBA" id="ARBA00023180"/>
    </source>
</evidence>
<keyword evidence="4" id="KW-0732">Signal</keyword>
<feature type="transmembrane region" description="Helical" evidence="6">
    <location>
        <begin position="402"/>
        <end position="422"/>
    </location>
</feature>
<dbReference type="KEGG" id="aplc:110975935"/>
<proteinExistence type="inferred from homology"/>
<dbReference type="PANTHER" id="PTHR18820:SF1">
    <property type="entry name" value="PROTEIN LEG1 HOMOLOG"/>
    <property type="match status" value="1"/>
</dbReference>
<reference evidence="8" key="1">
    <citation type="submission" date="2025-08" db="UniProtKB">
        <authorList>
            <consortium name="RefSeq"/>
        </authorList>
    </citation>
    <scope>IDENTIFICATION</scope>
</reference>
<protein>
    <submittedName>
        <fullName evidence="8">Protein LEG1 homolog</fullName>
    </submittedName>
</protein>
<keyword evidence="6" id="KW-1133">Transmembrane helix</keyword>
<feature type="transmembrane region" description="Helical" evidence="6">
    <location>
        <begin position="27"/>
        <end position="48"/>
    </location>
</feature>
<organism evidence="7 8">
    <name type="scientific">Acanthaster planci</name>
    <name type="common">Crown-of-thorns starfish</name>
    <dbReference type="NCBI Taxonomy" id="133434"/>
    <lineage>
        <taxon>Eukaryota</taxon>
        <taxon>Metazoa</taxon>
        <taxon>Echinodermata</taxon>
        <taxon>Eleutherozoa</taxon>
        <taxon>Asterozoa</taxon>
        <taxon>Asteroidea</taxon>
        <taxon>Valvatacea</taxon>
        <taxon>Valvatida</taxon>
        <taxon>Acanthasteridae</taxon>
        <taxon>Acanthaster</taxon>
    </lineage>
</organism>
<dbReference type="OrthoDB" id="17046at2759"/>
<accession>A0A8B7XUI3</accession>
<evidence type="ECO:0000313" key="8">
    <source>
        <dbReference type="RefSeq" id="XP_022084508.1"/>
    </source>
</evidence>
<name>A0A8B7XUI3_ACAPL</name>
<keyword evidence="6" id="KW-0812">Transmembrane</keyword>
<dbReference type="Proteomes" id="UP000694845">
    <property type="component" value="Unplaced"/>
</dbReference>